<dbReference type="AlphaFoldDB" id="A0A449B9I3"/>
<dbReference type="PROSITE" id="PS51257">
    <property type="entry name" value="PROKAR_LIPOPROTEIN"/>
    <property type="match status" value="1"/>
</dbReference>
<keyword evidence="4" id="KW-1185">Reference proteome</keyword>
<feature type="chain" id="PRO_5019042193" evidence="1">
    <location>
        <begin position="25"/>
        <end position="598"/>
    </location>
</feature>
<feature type="signal peptide" evidence="1">
    <location>
        <begin position="1"/>
        <end position="24"/>
    </location>
</feature>
<evidence type="ECO:0000313" key="4">
    <source>
        <dbReference type="Proteomes" id="UP000290876"/>
    </source>
</evidence>
<evidence type="ECO:0000313" key="3">
    <source>
        <dbReference type="EMBL" id="VEU77841.1"/>
    </source>
</evidence>
<accession>A0A449B9I3</accession>
<feature type="domain" description="Lipoprotein-associated type-17" evidence="2">
    <location>
        <begin position="463"/>
        <end position="522"/>
    </location>
</feature>
<organism evidence="3 4">
    <name type="scientific">Mycoplasmopsis columbinasalis</name>
    <dbReference type="NCBI Taxonomy" id="114880"/>
    <lineage>
        <taxon>Bacteria</taxon>
        <taxon>Bacillati</taxon>
        <taxon>Mycoplasmatota</taxon>
        <taxon>Mycoplasmoidales</taxon>
        <taxon>Metamycoplasmataceae</taxon>
        <taxon>Mycoplasmopsis</taxon>
    </lineage>
</organism>
<dbReference type="InterPro" id="IPR007326">
    <property type="entry name" value="Lipoprotein-assoc_dom"/>
</dbReference>
<sequence length="598" mass="65809">MKLKKFSFLLSAASIVAAVPLLSAACAQVSDSEAVQVELNKITGAVFDGNEADKARILATNVVAGQIKLMAGDTEFKLKPESGLSLNLLLEGSNINGTLRVSVTVQKGDQKATTRQPLLITGFKKVAPLTNSQLKELLSGKLLTRTNFPNEEGASVKLTYATATPDTLPTELRALIASNDVAQRNQALAKLKLELTKSATQKALTEVFPSLGEPQYEVSGPANDPEGELKLKVTLKSENNFATEEMVVGNLQKLSDRNKIKANTEANELIALTPILQSESTWLNVADFITQYNSDEKLKQAFTFEKLPKNYQVEFIGQATPGKDNGTVSLKFVVKYQEQVSSENSVLFTVPLAKETDVQAQLDLIQYIDYEVNGTRTKALLPSNANNKNFVALTADKSAYKTPTSTWKIAFTALEPNNDLGTLKVKVTLTLGKISREKTIEVEGFNTLLNEEVDTKITSVHYPNKTNVLPSAVDRNKFQAQAGTNAYTPTSSDVTVSYVIIPGSDNDVAGTIKVKVILENTKTKKLLKKLLMLKVSRPHKTSLTTKWQILPAHKLVTKKIFCQVIFKNWTPKLSKLEYSLVIKFHWARKLLMQLFLTQ</sequence>
<gene>
    <name evidence="3" type="ORF">NCTC10184_00055</name>
</gene>
<feature type="domain" description="Lipoprotein-associated type-17" evidence="2">
    <location>
        <begin position="219"/>
        <end position="250"/>
    </location>
</feature>
<dbReference type="KEGG" id="mcob:NCTC10184_00055"/>
<feature type="domain" description="Lipoprotein-associated type-17" evidence="2">
    <location>
        <begin position="371"/>
        <end position="447"/>
    </location>
</feature>
<feature type="domain" description="Lipoprotein-associated type-17" evidence="2">
    <location>
        <begin position="38"/>
        <end position="125"/>
    </location>
</feature>
<dbReference type="RefSeq" id="WP_129622703.1">
    <property type="nucleotide sequence ID" value="NZ_LR215043.1"/>
</dbReference>
<evidence type="ECO:0000259" key="2">
    <source>
        <dbReference type="Pfam" id="PF04200"/>
    </source>
</evidence>
<keyword evidence="1" id="KW-0732">Signal</keyword>
<keyword evidence="3" id="KW-0449">Lipoprotein</keyword>
<protein>
    <submittedName>
        <fullName evidence="3">Lipoprotein associated domain</fullName>
    </submittedName>
</protein>
<evidence type="ECO:0000256" key="1">
    <source>
        <dbReference type="SAM" id="SignalP"/>
    </source>
</evidence>
<proteinExistence type="predicted"/>
<reference evidence="3 4" key="1">
    <citation type="submission" date="2019-01" db="EMBL/GenBank/DDBJ databases">
        <authorList>
            <consortium name="Pathogen Informatics"/>
        </authorList>
    </citation>
    <scope>NUCLEOTIDE SEQUENCE [LARGE SCALE GENOMIC DNA]</scope>
    <source>
        <strain evidence="3 4">NCTC10184</strain>
    </source>
</reference>
<name>A0A449B9I3_9BACT</name>
<dbReference type="EMBL" id="LR215043">
    <property type="protein sequence ID" value="VEU77841.1"/>
    <property type="molecule type" value="Genomic_DNA"/>
</dbReference>
<dbReference type="Pfam" id="PF04200">
    <property type="entry name" value="Lipoprotein_17"/>
    <property type="match status" value="4"/>
</dbReference>
<dbReference type="Proteomes" id="UP000290876">
    <property type="component" value="Chromosome"/>
</dbReference>